<reference evidence="5 6" key="1">
    <citation type="journal article" date="2011" name="Genome Res.">
        <title>Phylogeny-wide analysis of social amoeba genomes highlights ancient origins for complex intercellular communication.</title>
        <authorList>
            <person name="Heidel A.J."/>
            <person name="Lawal H.M."/>
            <person name="Felder M."/>
            <person name="Schilde C."/>
            <person name="Helps N.R."/>
            <person name="Tunggal B."/>
            <person name="Rivero F."/>
            <person name="John U."/>
            <person name="Schleicher M."/>
            <person name="Eichinger L."/>
            <person name="Platzer M."/>
            <person name="Noegel A.A."/>
            <person name="Schaap P."/>
            <person name="Gloeckner G."/>
        </authorList>
    </citation>
    <scope>NUCLEOTIDE SEQUENCE [LARGE SCALE GENOMIC DNA]</scope>
    <source>
        <strain evidence="6">ATCC 26659 / Pp 5 / PN500</strain>
    </source>
</reference>
<dbReference type="AlphaFoldDB" id="D3B7L3"/>
<comment type="caution">
    <text evidence="5">The sequence shown here is derived from an EMBL/GenBank/DDBJ whole genome shotgun (WGS) entry which is preliminary data.</text>
</comment>
<comment type="similarity">
    <text evidence="3">Belongs to the peptidase C56 family. HSP31-like subfamily.</text>
</comment>
<dbReference type="PANTHER" id="PTHR48094:SF11">
    <property type="entry name" value="GLUTATHIONE-INDEPENDENT GLYOXALASE HSP31-RELATED"/>
    <property type="match status" value="1"/>
</dbReference>
<dbReference type="CDD" id="cd03141">
    <property type="entry name" value="GATase1_Hsp31_like"/>
    <property type="match status" value="1"/>
</dbReference>
<accession>D3B7L3</accession>
<dbReference type="RefSeq" id="XP_020434873.1">
    <property type="nucleotide sequence ID" value="XM_020575353.1"/>
</dbReference>
<dbReference type="GeneID" id="31359938"/>
<gene>
    <name evidence="5" type="ORF">PPL_04451</name>
</gene>
<dbReference type="InParanoid" id="D3B7L3"/>
<dbReference type="Gene3D" id="3.40.50.880">
    <property type="match status" value="1"/>
</dbReference>
<dbReference type="OMA" id="GEKTGFW"/>
<proteinExistence type="inferred from homology"/>
<keyword evidence="6" id="KW-1185">Reference proteome</keyword>
<dbReference type="PANTHER" id="PTHR48094">
    <property type="entry name" value="PROTEIN/NUCLEIC ACID DEGLYCASE DJ-1-RELATED"/>
    <property type="match status" value="1"/>
</dbReference>
<dbReference type="GO" id="GO:0019172">
    <property type="term" value="F:glyoxalase III activity"/>
    <property type="evidence" value="ECO:0007669"/>
    <property type="project" value="TreeGrafter"/>
</dbReference>
<dbReference type="Proteomes" id="UP000001396">
    <property type="component" value="Unassembled WGS sequence"/>
</dbReference>
<keyword evidence="2" id="KW-0456">Lyase</keyword>
<keyword evidence="1" id="KW-0346">Stress response</keyword>
<evidence type="ECO:0000256" key="1">
    <source>
        <dbReference type="ARBA" id="ARBA00023016"/>
    </source>
</evidence>
<evidence type="ECO:0000313" key="5">
    <source>
        <dbReference type="EMBL" id="EFA82756.1"/>
    </source>
</evidence>
<dbReference type="GO" id="GO:0019243">
    <property type="term" value="P:methylglyoxal catabolic process to D-lactate via S-lactoyl-glutathione"/>
    <property type="evidence" value="ECO:0007669"/>
    <property type="project" value="TreeGrafter"/>
</dbReference>
<dbReference type="InterPro" id="IPR002818">
    <property type="entry name" value="DJ-1/PfpI"/>
</dbReference>
<dbReference type="InterPro" id="IPR050325">
    <property type="entry name" value="Prot/Nucl_acid_deglycase"/>
</dbReference>
<dbReference type="InterPro" id="IPR029062">
    <property type="entry name" value="Class_I_gatase-like"/>
</dbReference>
<dbReference type="SUPFAM" id="SSF52317">
    <property type="entry name" value="Class I glutamine amidotransferase-like"/>
    <property type="match status" value="1"/>
</dbReference>
<organism evidence="5 6">
    <name type="scientific">Heterostelium pallidum (strain ATCC 26659 / Pp 5 / PN500)</name>
    <name type="common">Cellular slime mold</name>
    <name type="synonym">Polysphondylium pallidum</name>
    <dbReference type="NCBI Taxonomy" id="670386"/>
    <lineage>
        <taxon>Eukaryota</taxon>
        <taxon>Amoebozoa</taxon>
        <taxon>Evosea</taxon>
        <taxon>Eumycetozoa</taxon>
        <taxon>Dictyostelia</taxon>
        <taxon>Acytosteliales</taxon>
        <taxon>Acytosteliaceae</taxon>
        <taxon>Heterostelium</taxon>
    </lineage>
</organism>
<dbReference type="EMBL" id="ADBJ01000018">
    <property type="protein sequence ID" value="EFA82756.1"/>
    <property type="molecule type" value="Genomic_DNA"/>
</dbReference>
<sequence>MTKKVLFILSSHDKLGNSGKPTGWYLSEASHPWESLKKGGFEIDICSPKGGEAPLDPTSDDRVKDLVNKAFMEDHDIARKLKNTLRPEQVNPKDYMAIHFVGGHGCMFDVVTDQKIHEIAMKIYEEQHGVISAVCHGPAGITNLKLKDGSYFVRGKNLCGFSNEEEEIVKLTQVVPYSLEDRLKERGANYKSKPAWSSHVIVDGNLITGQNPQSAKELGEKLTTLIQQVGQSCTANQ</sequence>
<dbReference type="Pfam" id="PF01965">
    <property type="entry name" value="DJ-1_PfpI"/>
    <property type="match status" value="1"/>
</dbReference>
<evidence type="ECO:0000259" key="4">
    <source>
        <dbReference type="Pfam" id="PF01965"/>
    </source>
</evidence>
<evidence type="ECO:0000256" key="2">
    <source>
        <dbReference type="ARBA" id="ARBA00023239"/>
    </source>
</evidence>
<feature type="domain" description="DJ-1/PfpI" evidence="4">
    <location>
        <begin position="27"/>
        <end position="223"/>
    </location>
</feature>
<evidence type="ECO:0000313" key="6">
    <source>
        <dbReference type="Proteomes" id="UP000001396"/>
    </source>
</evidence>
<dbReference type="GO" id="GO:0005737">
    <property type="term" value="C:cytoplasm"/>
    <property type="evidence" value="ECO:0007669"/>
    <property type="project" value="TreeGrafter"/>
</dbReference>
<dbReference type="FunCoup" id="D3B7L3">
    <property type="interactions" value="124"/>
</dbReference>
<evidence type="ECO:0000256" key="3">
    <source>
        <dbReference type="ARBA" id="ARBA00038493"/>
    </source>
</evidence>
<protein>
    <recommendedName>
        <fullName evidence="4">DJ-1/PfpI domain-containing protein</fullName>
    </recommendedName>
</protein>
<name>D3B7L3_HETP5</name>
<dbReference type="STRING" id="670386.D3B7L3"/>